<dbReference type="HOGENOM" id="CLU_001265_59_2_1"/>
<dbReference type="InterPro" id="IPR011701">
    <property type="entry name" value="MFS"/>
</dbReference>
<sequence length="358" mass="39041">MLAIGVRRLGFACGLVASFAYIGSSMVNDLRILYVTFGLIPGSVFCYYGLAGIVTLHKWFDKKISLAMAINFSGIAVGHFAWAPLTSWLVEVYSWRGAVLVLAAINLHCVAIFALLKTPEEHYGPSYANLTIAKESAGSTESSTAKQKKAAHRFIPDICRQPSYIAFHMLNILFNMSYLVGMSYLPTRYVLDGGTRQTAAFLQALVGVTMGLLRPVHGLVGDRVSRWRIWIFFVYEGLSGGALVLSALFDHFAWIATCAALFASFAAGYVVLTLPTITDLWGRDSVPHIGAHLYVDNAIAGLVLNPISGLMMDITGEATAPFLLFGTLQVVGVVLGFFLVYNVKRTKTEIMTTKVETT</sequence>
<evidence type="ECO:0000313" key="4">
    <source>
        <dbReference type="Proteomes" id="UP000014760"/>
    </source>
</evidence>
<feature type="transmembrane region" description="Helical" evidence="1">
    <location>
        <begin position="293"/>
        <end position="312"/>
    </location>
</feature>
<keyword evidence="1" id="KW-1133">Transmembrane helix</keyword>
<feature type="transmembrane region" description="Helical" evidence="1">
    <location>
        <begin position="9"/>
        <end position="26"/>
    </location>
</feature>
<dbReference type="AlphaFoldDB" id="R7TP00"/>
<dbReference type="PANTHER" id="PTHR11360">
    <property type="entry name" value="MONOCARBOXYLATE TRANSPORTER"/>
    <property type="match status" value="1"/>
</dbReference>
<dbReference type="PANTHER" id="PTHR11360:SF284">
    <property type="entry name" value="EG:103B4.3 PROTEIN-RELATED"/>
    <property type="match status" value="1"/>
</dbReference>
<reference evidence="3" key="3">
    <citation type="submission" date="2015-06" db="UniProtKB">
        <authorList>
            <consortium name="EnsemblMetazoa"/>
        </authorList>
    </citation>
    <scope>IDENTIFICATION</scope>
</reference>
<dbReference type="Gene3D" id="1.20.1250.20">
    <property type="entry name" value="MFS general substrate transporter like domains"/>
    <property type="match status" value="2"/>
</dbReference>
<dbReference type="EMBL" id="KB309171">
    <property type="protein sequence ID" value="ELT95282.1"/>
    <property type="molecule type" value="Genomic_DNA"/>
</dbReference>
<reference evidence="4" key="1">
    <citation type="submission" date="2012-12" db="EMBL/GenBank/DDBJ databases">
        <authorList>
            <person name="Hellsten U."/>
            <person name="Grimwood J."/>
            <person name="Chapman J.A."/>
            <person name="Shapiro H."/>
            <person name="Aerts A."/>
            <person name="Otillar R.P."/>
            <person name="Terry A.Y."/>
            <person name="Boore J.L."/>
            <person name="Simakov O."/>
            <person name="Marletaz F."/>
            <person name="Cho S.-J."/>
            <person name="Edsinger-Gonzales E."/>
            <person name="Havlak P."/>
            <person name="Kuo D.-H."/>
            <person name="Larsson T."/>
            <person name="Lv J."/>
            <person name="Arendt D."/>
            <person name="Savage R."/>
            <person name="Osoegawa K."/>
            <person name="de Jong P."/>
            <person name="Lindberg D.R."/>
            <person name="Seaver E.C."/>
            <person name="Weisblat D.A."/>
            <person name="Putnam N.H."/>
            <person name="Grigoriev I.V."/>
            <person name="Rokhsar D.S."/>
        </authorList>
    </citation>
    <scope>NUCLEOTIDE SEQUENCE</scope>
    <source>
        <strain evidence="4">I ESC-2004</strain>
    </source>
</reference>
<feature type="transmembrane region" description="Helical" evidence="1">
    <location>
        <begin position="318"/>
        <end position="341"/>
    </location>
</feature>
<dbReference type="GO" id="GO:0008028">
    <property type="term" value="F:monocarboxylic acid transmembrane transporter activity"/>
    <property type="evidence" value="ECO:0007669"/>
    <property type="project" value="TreeGrafter"/>
</dbReference>
<evidence type="ECO:0000313" key="2">
    <source>
        <dbReference type="EMBL" id="ELT95282.1"/>
    </source>
</evidence>
<dbReference type="Pfam" id="PF07690">
    <property type="entry name" value="MFS_1"/>
    <property type="match status" value="1"/>
</dbReference>
<feature type="transmembrane region" description="Helical" evidence="1">
    <location>
        <begin position="229"/>
        <end position="248"/>
    </location>
</feature>
<keyword evidence="4" id="KW-1185">Reference proteome</keyword>
<name>R7TP00_CAPTE</name>
<feature type="transmembrane region" description="Helical" evidence="1">
    <location>
        <begin position="66"/>
        <end position="85"/>
    </location>
</feature>
<feature type="transmembrane region" description="Helical" evidence="1">
    <location>
        <begin position="97"/>
        <end position="116"/>
    </location>
</feature>
<feature type="transmembrane region" description="Helical" evidence="1">
    <location>
        <begin position="32"/>
        <end position="54"/>
    </location>
</feature>
<evidence type="ECO:0008006" key="5">
    <source>
        <dbReference type="Google" id="ProtNLM"/>
    </source>
</evidence>
<dbReference type="Proteomes" id="UP000014760">
    <property type="component" value="Unassembled WGS sequence"/>
</dbReference>
<dbReference type="InterPro" id="IPR050327">
    <property type="entry name" value="Proton-linked_MCT"/>
</dbReference>
<dbReference type="OMA" id="MIFTINM"/>
<feature type="transmembrane region" description="Helical" evidence="1">
    <location>
        <begin position="163"/>
        <end position="185"/>
    </location>
</feature>
<keyword evidence="1" id="KW-0812">Transmembrane</keyword>
<dbReference type="EnsemblMetazoa" id="CapteT190061">
    <property type="protein sequence ID" value="CapteP190061"/>
    <property type="gene ID" value="CapteG190061"/>
</dbReference>
<organism evidence="2">
    <name type="scientific">Capitella teleta</name>
    <name type="common">Polychaete worm</name>
    <dbReference type="NCBI Taxonomy" id="283909"/>
    <lineage>
        <taxon>Eukaryota</taxon>
        <taxon>Metazoa</taxon>
        <taxon>Spiralia</taxon>
        <taxon>Lophotrochozoa</taxon>
        <taxon>Annelida</taxon>
        <taxon>Polychaeta</taxon>
        <taxon>Sedentaria</taxon>
        <taxon>Scolecida</taxon>
        <taxon>Capitellidae</taxon>
        <taxon>Capitella</taxon>
    </lineage>
</organism>
<feature type="transmembrane region" description="Helical" evidence="1">
    <location>
        <begin position="254"/>
        <end position="272"/>
    </location>
</feature>
<feature type="transmembrane region" description="Helical" evidence="1">
    <location>
        <begin position="197"/>
        <end position="217"/>
    </location>
</feature>
<evidence type="ECO:0000313" key="3">
    <source>
        <dbReference type="EnsemblMetazoa" id="CapteP190061"/>
    </source>
</evidence>
<evidence type="ECO:0000256" key="1">
    <source>
        <dbReference type="SAM" id="Phobius"/>
    </source>
</evidence>
<dbReference type="EMBL" id="AMQN01011897">
    <property type="status" value="NOT_ANNOTATED_CDS"/>
    <property type="molecule type" value="Genomic_DNA"/>
</dbReference>
<reference evidence="2 4" key="2">
    <citation type="journal article" date="2013" name="Nature">
        <title>Insights into bilaterian evolution from three spiralian genomes.</title>
        <authorList>
            <person name="Simakov O."/>
            <person name="Marletaz F."/>
            <person name="Cho S.J."/>
            <person name="Edsinger-Gonzales E."/>
            <person name="Havlak P."/>
            <person name="Hellsten U."/>
            <person name="Kuo D.H."/>
            <person name="Larsson T."/>
            <person name="Lv J."/>
            <person name="Arendt D."/>
            <person name="Savage R."/>
            <person name="Osoegawa K."/>
            <person name="de Jong P."/>
            <person name="Grimwood J."/>
            <person name="Chapman J.A."/>
            <person name="Shapiro H."/>
            <person name="Aerts A."/>
            <person name="Otillar R.P."/>
            <person name="Terry A.Y."/>
            <person name="Boore J.L."/>
            <person name="Grigoriev I.V."/>
            <person name="Lindberg D.R."/>
            <person name="Seaver E.C."/>
            <person name="Weisblat D.A."/>
            <person name="Putnam N.H."/>
            <person name="Rokhsar D.S."/>
        </authorList>
    </citation>
    <scope>NUCLEOTIDE SEQUENCE</scope>
    <source>
        <strain evidence="2 4">I ESC-2004</strain>
    </source>
</reference>
<accession>R7TP00</accession>
<protein>
    <recommendedName>
        <fullName evidence="5">Major facilitator superfamily (MFS) profile domain-containing protein</fullName>
    </recommendedName>
</protein>
<proteinExistence type="predicted"/>
<keyword evidence="1" id="KW-0472">Membrane</keyword>
<gene>
    <name evidence="2" type="ORF">CAPTEDRAFT_190061</name>
</gene>
<dbReference type="InterPro" id="IPR036259">
    <property type="entry name" value="MFS_trans_sf"/>
</dbReference>
<dbReference type="SUPFAM" id="SSF103473">
    <property type="entry name" value="MFS general substrate transporter"/>
    <property type="match status" value="1"/>
</dbReference>
<dbReference type="OrthoDB" id="5980721at2759"/>